<dbReference type="KEGG" id="dho:Dia5BBH33_12520"/>
<protein>
    <recommendedName>
        <fullName evidence="3">Restriction endonuclease subunit S</fullName>
    </recommendedName>
</protein>
<dbReference type="SUPFAM" id="SSF116734">
    <property type="entry name" value="DNA methylase specificity domain"/>
    <property type="match status" value="1"/>
</dbReference>
<sequence>MTPQDIIDATNTFGRYGVPEENIFQEVMRARYLDYFLFSNPSNAQYGISIEDLYENMKKTADRLGLYEGDADTYARVYTLALRVDPMAFAPGAGTARQEVRALLKEAGKKAEEAGQTILFSGAENYLPVLDDLFKDLTTKRIALAMNSPEWKEKLHMVFPRGRMMMEEELDADTEAYNYIFNWETSSIAHAASITRRLSEKGTMDVLIPYALLLENSEEAEDARKALAAEGKLVSYYDTDLGGKEYAFLRFAGEKSPAVSFGESGFEAGAFHGYDTLKLSSEDFAAADDWNIDIYAYNGSPALQSILAGNILDLDHSIGKVFEGLMPGRLSAGYYDGLSAEGISDSGIRKDLISSAPAEEGDEGIAVRSGDLVITVRDGSVKTAVIPEGTSCVLAPGILAFRPSGRYTSWYLKLYLDGPVGQLFLNTMKAGYSYHLITERILRLPLPKADDMVIREADALCCKTAESLAKAEEAWRNAKRDSVALMMGHGQA</sequence>
<evidence type="ECO:0000313" key="1">
    <source>
        <dbReference type="EMBL" id="BBK25317.1"/>
    </source>
</evidence>
<accession>A0A8D4UUN9</accession>
<proteinExistence type="predicted"/>
<reference evidence="2" key="1">
    <citation type="submission" date="2019-05" db="EMBL/GenBank/DDBJ databases">
        <title>Complete genome sequencing of Dialister sp. strain 5BBH33.</title>
        <authorList>
            <person name="Sakamoto M."/>
            <person name="Murakami T."/>
            <person name="Mori H."/>
        </authorList>
    </citation>
    <scope>NUCLEOTIDE SEQUENCE [LARGE SCALE GENOMIC DNA]</scope>
    <source>
        <strain evidence="2">5BBH33</strain>
    </source>
</reference>
<dbReference type="EMBL" id="AP019697">
    <property type="protein sequence ID" value="BBK25317.1"/>
    <property type="molecule type" value="Genomic_DNA"/>
</dbReference>
<dbReference type="Proteomes" id="UP000320585">
    <property type="component" value="Chromosome"/>
</dbReference>
<gene>
    <name evidence="1" type="ORF">Dia5BBH33_12520</name>
</gene>
<dbReference type="RefSeq" id="WP_143332596.1">
    <property type="nucleotide sequence ID" value="NZ_AP019697.1"/>
</dbReference>
<keyword evidence="2" id="KW-1185">Reference proteome</keyword>
<evidence type="ECO:0008006" key="3">
    <source>
        <dbReference type="Google" id="ProtNLM"/>
    </source>
</evidence>
<evidence type="ECO:0000313" key="2">
    <source>
        <dbReference type="Proteomes" id="UP000320585"/>
    </source>
</evidence>
<name>A0A8D4UUN9_9FIRM</name>
<dbReference type="AlphaFoldDB" id="A0A8D4UUN9"/>
<organism evidence="1 2">
    <name type="scientific">Dialister hominis</name>
    <dbReference type="NCBI Taxonomy" id="2582419"/>
    <lineage>
        <taxon>Bacteria</taxon>
        <taxon>Bacillati</taxon>
        <taxon>Bacillota</taxon>
        <taxon>Negativicutes</taxon>
        <taxon>Veillonellales</taxon>
        <taxon>Veillonellaceae</taxon>
        <taxon>Dialister</taxon>
    </lineage>
</organism>
<dbReference type="GeneID" id="92716478"/>
<dbReference type="OrthoDB" id="1633450at2"/>